<dbReference type="AlphaFoldDB" id="A0A061RBV9"/>
<evidence type="ECO:0000313" key="1">
    <source>
        <dbReference type="EMBL" id="JAC69463.1"/>
    </source>
</evidence>
<feature type="non-terminal residue" evidence="1">
    <location>
        <position position="1"/>
    </location>
</feature>
<reference evidence="1" key="1">
    <citation type="submission" date="2014-05" db="EMBL/GenBank/DDBJ databases">
        <title>The transcriptome of the halophilic microalga Tetraselmis sp. GSL018 isolated from the Great Salt Lake, Utah.</title>
        <authorList>
            <person name="Jinkerson R.E."/>
            <person name="D'Adamo S."/>
            <person name="Posewitz M.C."/>
        </authorList>
    </citation>
    <scope>NUCLEOTIDE SEQUENCE</scope>
    <source>
        <strain evidence="1">GSL018</strain>
    </source>
</reference>
<accession>A0A061RBV9</accession>
<name>A0A061RBV9_9CHLO</name>
<proteinExistence type="predicted"/>
<organism evidence="1">
    <name type="scientific">Tetraselmis sp. GSL018</name>
    <dbReference type="NCBI Taxonomy" id="582737"/>
    <lineage>
        <taxon>Eukaryota</taxon>
        <taxon>Viridiplantae</taxon>
        <taxon>Chlorophyta</taxon>
        <taxon>core chlorophytes</taxon>
        <taxon>Chlorodendrophyceae</taxon>
        <taxon>Chlorodendrales</taxon>
        <taxon>Chlorodendraceae</taxon>
        <taxon>Tetraselmis</taxon>
    </lineage>
</organism>
<sequence length="51" mass="5665">GAPAVVANSRQANETRTIWLRLVLLEFNKPYLLQCAELAKPCIVLLPSSQQ</sequence>
<dbReference type="EMBL" id="GBEZ01016820">
    <property type="protein sequence ID" value="JAC69463.1"/>
    <property type="molecule type" value="Transcribed_RNA"/>
</dbReference>
<protein>
    <submittedName>
        <fullName evidence="1">Uncharacterized protein</fullName>
    </submittedName>
</protein>
<gene>
    <name evidence="1" type="ORF">TSPGSL018_6313</name>
</gene>